<keyword evidence="1" id="KW-0732">Signal</keyword>
<accession>B9M0W6</accession>
<reference evidence="2 3" key="1">
    <citation type="submission" date="2009-01" db="EMBL/GenBank/DDBJ databases">
        <title>Complete sequence of Geobacter sp. FRC-32.</title>
        <authorList>
            <consortium name="US DOE Joint Genome Institute"/>
            <person name="Lucas S."/>
            <person name="Copeland A."/>
            <person name="Lapidus A."/>
            <person name="Glavina del Rio T."/>
            <person name="Dalin E."/>
            <person name="Tice H."/>
            <person name="Bruce D."/>
            <person name="Goodwin L."/>
            <person name="Pitluck S."/>
            <person name="Saunders E."/>
            <person name="Brettin T."/>
            <person name="Detter J.C."/>
            <person name="Han C."/>
            <person name="Larimer F."/>
            <person name="Land M."/>
            <person name="Hauser L."/>
            <person name="Kyrpides N."/>
            <person name="Ovchinnikova G."/>
            <person name="Kostka J."/>
            <person name="Richardson P."/>
        </authorList>
    </citation>
    <scope>NUCLEOTIDE SEQUENCE [LARGE SCALE GENOMIC DNA]</scope>
    <source>
        <strain evidence="3">DSM 22248 / JCM 15807 / FRC-32</strain>
    </source>
</reference>
<sequence>MKNRRLLILVISLCLILDISCSIAADKKNAKKSAFITHGEFVTDLVTAMGWDAGLPLKPREKDYLAILSGKRFFKFEAEKYYAAQTDNVSVRNYALLGPFSGSGWVSGIASPTTAHFKVLLPIGGIYSLTVAAKGDGQKWQVGGKEFTVSTGSKIAEAKVADISLNAGFQEINVVLPPDGAVDYFILDAPTLRAIAPIDGWETKSVFNHGDLAEVTVALLGLESNLPDDGKPIVFPVADVAELPVSAKITTVDYLGKPLAPKWVRADYRGAQLEVPFTVDKDGAYRIRVRALGDTISAEVDSDKVKGNGKPYLEWVDLGLFRLDQGSHKLLINLKTNQGVDVVEIAGKKSSPAEYMAVSAIKGEPDAPVKRTDLDKILASLVDRFKERK</sequence>
<protein>
    <submittedName>
        <fullName evidence="2">Uncharacterized protein</fullName>
    </submittedName>
</protein>
<name>B9M0W6_GEODF</name>
<organism evidence="2 3">
    <name type="scientific">Geotalea daltonii (strain DSM 22248 / JCM 15807 / FRC-32)</name>
    <name type="common">Geobacter daltonii</name>
    <dbReference type="NCBI Taxonomy" id="316067"/>
    <lineage>
        <taxon>Bacteria</taxon>
        <taxon>Pseudomonadati</taxon>
        <taxon>Thermodesulfobacteriota</taxon>
        <taxon>Desulfuromonadia</taxon>
        <taxon>Geobacterales</taxon>
        <taxon>Geobacteraceae</taxon>
        <taxon>Geotalea</taxon>
    </lineage>
</organism>
<proteinExistence type="predicted"/>
<dbReference type="AlphaFoldDB" id="B9M0W6"/>
<dbReference type="KEGG" id="geo:Geob_2619"/>
<keyword evidence="3" id="KW-1185">Reference proteome</keyword>
<evidence type="ECO:0000313" key="3">
    <source>
        <dbReference type="Proteomes" id="UP000007721"/>
    </source>
</evidence>
<feature type="signal peptide" evidence="1">
    <location>
        <begin position="1"/>
        <end position="24"/>
    </location>
</feature>
<dbReference type="RefSeq" id="WP_012647698.1">
    <property type="nucleotide sequence ID" value="NC_011979.1"/>
</dbReference>
<gene>
    <name evidence="2" type="ordered locus">Geob_2619</name>
</gene>
<evidence type="ECO:0000313" key="2">
    <source>
        <dbReference type="EMBL" id="ACM20969.1"/>
    </source>
</evidence>
<feature type="chain" id="PRO_5002888834" evidence="1">
    <location>
        <begin position="25"/>
        <end position="389"/>
    </location>
</feature>
<dbReference type="EMBL" id="CP001390">
    <property type="protein sequence ID" value="ACM20969.1"/>
    <property type="molecule type" value="Genomic_DNA"/>
</dbReference>
<evidence type="ECO:0000256" key="1">
    <source>
        <dbReference type="SAM" id="SignalP"/>
    </source>
</evidence>
<dbReference type="OrthoDB" id="5394183at2"/>
<dbReference type="Proteomes" id="UP000007721">
    <property type="component" value="Chromosome"/>
</dbReference>
<dbReference type="STRING" id="316067.Geob_2619"/>
<dbReference type="HOGENOM" id="CLU_709318_0_0_7"/>